<dbReference type="Proteomes" id="UP000815325">
    <property type="component" value="Unassembled WGS sequence"/>
</dbReference>
<dbReference type="InterPro" id="IPR044680">
    <property type="entry name" value="EX1/2"/>
</dbReference>
<comment type="caution">
    <text evidence="1">The sequence shown here is derived from an EMBL/GenBank/DDBJ whole genome shotgun (WGS) entry which is preliminary data.</text>
</comment>
<dbReference type="PANTHER" id="PTHR33917">
    <property type="entry name" value="PROTEIN EXECUTER 1, CHLOROPLASTIC"/>
    <property type="match status" value="1"/>
</dbReference>
<organism evidence="1 2">
    <name type="scientific">Dunaliella salina</name>
    <name type="common">Green alga</name>
    <name type="synonym">Protococcus salinus</name>
    <dbReference type="NCBI Taxonomy" id="3046"/>
    <lineage>
        <taxon>Eukaryota</taxon>
        <taxon>Viridiplantae</taxon>
        <taxon>Chlorophyta</taxon>
        <taxon>core chlorophytes</taxon>
        <taxon>Chlorophyceae</taxon>
        <taxon>CS clade</taxon>
        <taxon>Chlamydomonadales</taxon>
        <taxon>Dunaliellaceae</taxon>
        <taxon>Dunaliella</taxon>
    </lineage>
</organism>
<dbReference type="EMBL" id="MU070330">
    <property type="protein sequence ID" value="KAF5828270.1"/>
    <property type="molecule type" value="Genomic_DNA"/>
</dbReference>
<accession>A0ABQ7G0Z1</accession>
<evidence type="ECO:0000313" key="2">
    <source>
        <dbReference type="Proteomes" id="UP000815325"/>
    </source>
</evidence>
<evidence type="ECO:0000313" key="1">
    <source>
        <dbReference type="EMBL" id="KAF5828270.1"/>
    </source>
</evidence>
<reference evidence="1" key="1">
    <citation type="submission" date="2017-08" db="EMBL/GenBank/DDBJ databases">
        <authorList>
            <person name="Polle J.E."/>
            <person name="Barry K."/>
            <person name="Cushman J."/>
            <person name="Schmutz J."/>
            <person name="Tran D."/>
            <person name="Hathwaick L.T."/>
            <person name="Yim W.C."/>
            <person name="Jenkins J."/>
            <person name="Mckie-Krisberg Z.M."/>
            <person name="Prochnik S."/>
            <person name="Lindquist E."/>
            <person name="Dockter R.B."/>
            <person name="Adam C."/>
            <person name="Molina H."/>
            <person name="Bunkerborg J."/>
            <person name="Jin E."/>
            <person name="Buchheim M."/>
            <person name="Magnuson J."/>
        </authorList>
    </citation>
    <scope>NUCLEOTIDE SEQUENCE</scope>
    <source>
        <strain evidence="1">CCAP 19/18</strain>
    </source>
</reference>
<proteinExistence type="predicted"/>
<dbReference type="PANTHER" id="PTHR33917:SF3">
    <property type="entry name" value="PROTEIN EXECUTER 1, CHLOROPLASTIC"/>
    <property type="match status" value="1"/>
</dbReference>
<name>A0ABQ7G0Z1_DUNSA</name>
<dbReference type="Pfam" id="PF12014">
    <property type="entry name" value="Cyclin_D1_bind"/>
    <property type="match status" value="1"/>
</dbReference>
<gene>
    <name evidence="1" type="ORF">DUNSADRAFT_17864</name>
</gene>
<protein>
    <submittedName>
        <fullName evidence="1">Uncharacterized protein</fullName>
    </submittedName>
</protein>
<keyword evidence="2" id="KW-1185">Reference proteome</keyword>
<sequence length="167" mass="18169">MMVQWPGTMVPARYTRVPLDAPRTDPFSGLFIGSFGPHGPELLQVQRTVYEGEEAVVATKLTGDPNVPAGSPSFRVKVGRKYKLNARDVYPDELGVVGRYKGEGRVAQRGNVEPRWVDGELLVFAVGASPLTAGAELGFVFVVPGERRFLILLNKIDLAACSEKKAL</sequence>